<accession>K4F9F2</accession>
<dbReference type="OrthoDB" id="27444at10239"/>
<proteinExistence type="predicted"/>
<dbReference type="Proteomes" id="UP000000457">
    <property type="component" value="Segment"/>
</dbReference>
<gene>
    <name evidence="1" type="ORF">GAP32_047A</name>
</gene>
<reference evidence="1 2" key="1">
    <citation type="journal article" date="2014" name="Virology">
        <title>Supersize me: Cronobacter sakazakii phage GAP32.</title>
        <authorList>
            <person name="Abbasifar R."/>
            <person name="Griffiths M.W."/>
            <person name="Sabour P.M."/>
            <person name="Ackermann H.-W."/>
            <person name="Vandersteegen K."/>
            <person name="Lavigne R."/>
            <person name="Noben J.-P."/>
            <person name="Villa A.A."/>
            <person name="Abbasifar A."/>
            <person name="Nash J.H.E."/>
            <person name="Kropinski A.M."/>
        </authorList>
    </citation>
    <scope>NUCLEOTIDE SEQUENCE [LARGE SCALE GENOMIC DNA]</scope>
    <source>
        <strain evidence="1">GAP-32</strain>
    </source>
</reference>
<dbReference type="RefSeq" id="YP_006987150.1">
    <property type="nucleotide sequence ID" value="NC_019401.1"/>
</dbReference>
<keyword evidence="2" id="KW-1185">Reference proteome</keyword>
<sequence>MFNVIGCLGVSVGQADSIDMATLLVLRQIAIGAKKVRTMRNALSRLTTGQEYHVEYGGSGCTIRRL</sequence>
<evidence type="ECO:0000313" key="1">
    <source>
        <dbReference type="EMBL" id="AFC21495.1"/>
    </source>
</evidence>
<protein>
    <submittedName>
        <fullName evidence="1">Uncharacterized protein</fullName>
    </submittedName>
</protein>
<evidence type="ECO:0000313" key="2">
    <source>
        <dbReference type="Proteomes" id="UP000000457"/>
    </source>
</evidence>
<organism evidence="1 2">
    <name type="scientific">Cronobacter phage vB_CsaM_GAP32</name>
    <dbReference type="NCBI Taxonomy" id="1141136"/>
    <lineage>
        <taxon>Viruses</taxon>
        <taxon>Duplodnaviria</taxon>
        <taxon>Heunggongvirae</taxon>
        <taxon>Uroviricota</taxon>
        <taxon>Caudoviricetes</taxon>
        <taxon>Mimasvirus</taxon>
        <taxon>Mimasvirus GAP32</taxon>
    </lineage>
</organism>
<name>K4F9F2_9CAUD</name>
<dbReference type="EMBL" id="JN882285">
    <property type="protein sequence ID" value="AFC21495.1"/>
    <property type="molecule type" value="Genomic_DNA"/>
</dbReference>
<dbReference type="KEGG" id="vg:13993785"/>
<dbReference type="GeneID" id="13993785"/>